<sequence length="101" mass="10746">MLEGDWPQAALADHHGARVAQQLAARLAEAMGRQAVSAKRLGALSGVNRQTIANVLAGAVWPDLITIANLELALQRRLWPEFPERALLEGSSLEDGSGSHG</sequence>
<dbReference type="EMBL" id="BAAAHH010000041">
    <property type="protein sequence ID" value="GAA0966124.1"/>
    <property type="molecule type" value="Genomic_DNA"/>
</dbReference>
<dbReference type="Gene3D" id="1.10.260.40">
    <property type="entry name" value="lambda repressor-like DNA-binding domains"/>
    <property type="match status" value="1"/>
</dbReference>
<gene>
    <name evidence="1" type="ORF">GCM10009550_67810</name>
</gene>
<keyword evidence="2" id="KW-1185">Reference proteome</keyword>
<dbReference type="Proteomes" id="UP001500665">
    <property type="component" value="Unassembled WGS sequence"/>
</dbReference>
<reference evidence="1 2" key="1">
    <citation type="journal article" date="2019" name="Int. J. Syst. Evol. Microbiol.">
        <title>The Global Catalogue of Microorganisms (GCM) 10K type strain sequencing project: providing services to taxonomists for standard genome sequencing and annotation.</title>
        <authorList>
            <consortium name="The Broad Institute Genomics Platform"/>
            <consortium name="The Broad Institute Genome Sequencing Center for Infectious Disease"/>
            <person name="Wu L."/>
            <person name="Ma J."/>
        </authorList>
    </citation>
    <scope>NUCLEOTIDE SEQUENCE [LARGE SCALE GENOMIC DNA]</scope>
    <source>
        <strain evidence="1 2">JCM 10696</strain>
    </source>
</reference>
<dbReference type="SUPFAM" id="SSF47413">
    <property type="entry name" value="lambda repressor-like DNA-binding domains"/>
    <property type="match status" value="1"/>
</dbReference>
<name>A0ABN1RWC9_9ACTN</name>
<dbReference type="RefSeq" id="WP_344245891.1">
    <property type="nucleotide sequence ID" value="NZ_BAAAHH010000041.1"/>
</dbReference>
<accession>A0ABN1RWC9</accession>
<dbReference type="InterPro" id="IPR010982">
    <property type="entry name" value="Lambda_DNA-bd_dom_sf"/>
</dbReference>
<evidence type="ECO:0008006" key="3">
    <source>
        <dbReference type="Google" id="ProtNLM"/>
    </source>
</evidence>
<evidence type="ECO:0000313" key="1">
    <source>
        <dbReference type="EMBL" id="GAA0966124.1"/>
    </source>
</evidence>
<organism evidence="1 2">
    <name type="scientific">Actinocorallia libanotica</name>
    <dbReference type="NCBI Taxonomy" id="46162"/>
    <lineage>
        <taxon>Bacteria</taxon>
        <taxon>Bacillati</taxon>
        <taxon>Actinomycetota</taxon>
        <taxon>Actinomycetes</taxon>
        <taxon>Streptosporangiales</taxon>
        <taxon>Thermomonosporaceae</taxon>
        <taxon>Actinocorallia</taxon>
    </lineage>
</organism>
<evidence type="ECO:0000313" key="2">
    <source>
        <dbReference type="Proteomes" id="UP001500665"/>
    </source>
</evidence>
<comment type="caution">
    <text evidence="1">The sequence shown here is derived from an EMBL/GenBank/DDBJ whole genome shotgun (WGS) entry which is preliminary data.</text>
</comment>
<protein>
    <recommendedName>
        <fullName evidence="3">Helix-turn-helix protein</fullName>
    </recommendedName>
</protein>
<proteinExistence type="predicted"/>